<evidence type="ECO:0000313" key="2">
    <source>
        <dbReference type="EMBL" id="GHC99716.1"/>
    </source>
</evidence>
<evidence type="ECO:0000313" key="3">
    <source>
        <dbReference type="Proteomes" id="UP000642819"/>
    </source>
</evidence>
<proteinExistence type="predicted"/>
<dbReference type="PANTHER" id="PTHR48079">
    <property type="entry name" value="PROTEIN YEEZ"/>
    <property type="match status" value="1"/>
</dbReference>
<gene>
    <name evidence="2" type="ORF">GCM10008096_02160</name>
</gene>
<keyword evidence="3" id="KW-1185">Reference proteome</keyword>
<dbReference type="InterPro" id="IPR001509">
    <property type="entry name" value="Epimerase_deHydtase"/>
</dbReference>
<reference evidence="3" key="1">
    <citation type="journal article" date="2019" name="Int. J. Syst. Evol. Microbiol.">
        <title>The Global Catalogue of Microorganisms (GCM) 10K type strain sequencing project: providing services to taxonomists for standard genome sequencing and annotation.</title>
        <authorList>
            <consortium name="The Broad Institute Genomics Platform"/>
            <consortium name="The Broad Institute Genome Sequencing Center for Infectious Disease"/>
            <person name="Wu L."/>
            <person name="Ma J."/>
        </authorList>
    </citation>
    <scope>NUCLEOTIDE SEQUENCE [LARGE SCALE GENOMIC DNA]</scope>
    <source>
        <strain evidence="3">KCTC 19466</strain>
    </source>
</reference>
<sequence length="285" mass="30427">MSVLIAGCGDLGTETGLRFARAGHRVIGWRRSPQKLPPRIEGVEADLTAELPAIPRDVDTVVITASASSREREAYRAGYVGGAEKIIGALERDEVAPRRVLYVSSTAVYGEANGGLVDETTDPAPRTWRGEIQLEAEELLARGLAATGTGFTALRLGGIYGPGRTMLIDRVASRRAVLPDEPRYTNRIHRDDAAQAIVHLTTRVPDPAPLYLGVDTEPAELGDVLRFLAQELGVPTPPTGDVPMASGGSKRCSNAALLGTGFTFAFPTYREGYRAVLSGEGARHP</sequence>
<dbReference type="Gene3D" id="3.40.50.720">
    <property type="entry name" value="NAD(P)-binding Rossmann-like Domain"/>
    <property type="match status" value="1"/>
</dbReference>
<organism evidence="2 3">
    <name type="scientific">Zhihengliuella salsuginis</name>
    <dbReference type="NCBI Taxonomy" id="578222"/>
    <lineage>
        <taxon>Bacteria</taxon>
        <taxon>Bacillati</taxon>
        <taxon>Actinomycetota</taxon>
        <taxon>Actinomycetes</taxon>
        <taxon>Micrococcales</taxon>
        <taxon>Micrococcaceae</taxon>
        <taxon>Zhihengliuella</taxon>
    </lineage>
</organism>
<dbReference type="SUPFAM" id="SSF51735">
    <property type="entry name" value="NAD(P)-binding Rossmann-fold domains"/>
    <property type="match status" value="1"/>
</dbReference>
<dbReference type="RefSeq" id="WP_189348253.1">
    <property type="nucleotide sequence ID" value="NZ_BMXK01000001.1"/>
</dbReference>
<dbReference type="InterPro" id="IPR036291">
    <property type="entry name" value="NAD(P)-bd_dom_sf"/>
</dbReference>
<dbReference type="InterPro" id="IPR051783">
    <property type="entry name" value="NAD(P)-dependent_oxidoreduct"/>
</dbReference>
<dbReference type="EMBL" id="BMXK01000001">
    <property type="protein sequence ID" value="GHC99716.1"/>
    <property type="molecule type" value="Genomic_DNA"/>
</dbReference>
<accession>A0ABQ3GCK3</accession>
<dbReference type="Proteomes" id="UP000642819">
    <property type="component" value="Unassembled WGS sequence"/>
</dbReference>
<dbReference type="PANTHER" id="PTHR48079:SF6">
    <property type="entry name" value="NAD(P)-BINDING DOMAIN-CONTAINING PROTEIN-RELATED"/>
    <property type="match status" value="1"/>
</dbReference>
<protein>
    <submittedName>
        <fullName evidence="2">NAD(P)-dependent oxidoreductase</fullName>
    </submittedName>
</protein>
<dbReference type="Pfam" id="PF01370">
    <property type="entry name" value="Epimerase"/>
    <property type="match status" value="1"/>
</dbReference>
<dbReference type="CDD" id="cd05266">
    <property type="entry name" value="SDR_a4"/>
    <property type="match status" value="1"/>
</dbReference>
<name>A0ABQ3GCK3_9MICC</name>
<feature type="domain" description="NAD-dependent epimerase/dehydratase" evidence="1">
    <location>
        <begin position="4"/>
        <end position="202"/>
    </location>
</feature>
<comment type="caution">
    <text evidence="2">The sequence shown here is derived from an EMBL/GenBank/DDBJ whole genome shotgun (WGS) entry which is preliminary data.</text>
</comment>
<evidence type="ECO:0000259" key="1">
    <source>
        <dbReference type="Pfam" id="PF01370"/>
    </source>
</evidence>